<name>A0A120I9L7_9LACT</name>
<comment type="similarity">
    <text evidence="2">Belongs to the bacterial solute-binding protein 5 family.</text>
</comment>
<keyword evidence="3" id="KW-0813">Transport</keyword>
<proteinExistence type="inferred from homology"/>
<dbReference type="KEGG" id="aun:AWM73_01825"/>
<evidence type="ECO:0000256" key="5">
    <source>
        <dbReference type="ARBA" id="ARBA00022856"/>
    </source>
</evidence>
<keyword evidence="5" id="KW-0571">Peptide transport</keyword>
<dbReference type="GO" id="GO:1904680">
    <property type="term" value="F:peptide transmembrane transporter activity"/>
    <property type="evidence" value="ECO:0007669"/>
    <property type="project" value="TreeGrafter"/>
</dbReference>
<dbReference type="PIRSF" id="PIRSF002741">
    <property type="entry name" value="MppA"/>
    <property type="match status" value="1"/>
</dbReference>
<dbReference type="GO" id="GO:0015833">
    <property type="term" value="P:peptide transport"/>
    <property type="evidence" value="ECO:0007669"/>
    <property type="project" value="UniProtKB-KW"/>
</dbReference>
<evidence type="ECO:0000256" key="3">
    <source>
        <dbReference type="ARBA" id="ARBA00022448"/>
    </source>
</evidence>
<dbReference type="OrthoDB" id="9801912at2"/>
<reference evidence="8" key="2">
    <citation type="submission" date="2022-09" db="EMBL/GenBank/DDBJ databases">
        <title>Aerococcus urinae taxonomy study.</title>
        <authorList>
            <person name="Christensen J."/>
            <person name="Senneby E."/>
        </authorList>
    </citation>
    <scope>NUCLEOTIDE SEQUENCE</scope>
    <source>
        <strain evidence="8">NLD-066-U95</strain>
    </source>
</reference>
<dbReference type="PANTHER" id="PTHR30290">
    <property type="entry name" value="PERIPLASMIC BINDING COMPONENT OF ABC TRANSPORTER"/>
    <property type="match status" value="1"/>
</dbReference>
<dbReference type="PROSITE" id="PS51257">
    <property type="entry name" value="PROKAR_LIPOPROTEIN"/>
    <property type="match status" value="1"/>
</dbReference>
<evidence type="ECO:0000313" key="8">
    <source>
        <dbReference type="EMBL" id="MCY3053687.1"/>
    </source>
</evidence>
<evidence type="ECO:0000313" key="10">
    <source>
        <dbReference type="Proteomes" id="UP000594771"/>
    </source>
</evidence>
<protein>
    <submittedName>
        <fullName evidence="9">Peptide ABC transporter substrate-binding protein</fullName>
    </submittedName>
</protein>
<organism evidence="9 10">
    <name type="scientific">Aerococcus urinae</name>
    <dbReference type="NCBI Taxonomy" id="1376"/>
    <lineage>
        <taxon>Bacteria</taxon>
        <taxon>Bacillati</taxon>
        <taxon>Bacillota</taxon>
        <taxon>Bacilli</taxon>
        <taxon>Lactobacillales</taxon>
        <taxon>Aerococcaceae</taxon>
        <taxon>Aerococcus</taxon>
    </lineage>
</organism>
<dbReference type="Proteomes" id="UP000594771">
    <property type="component" value="Chromosome"/>
</dbReference>
<dbReference type="Gene3D" id="3.10.105.10">
    <property type="entry name" value="Dipeptide-binding Protein, Domain 3"/>
    <property type="match status" value="1"/>
</dbReference>
<dbReference type="EMBL" id="CP065662">
    <property type="protein sequence ID" value="QPS01342.1"/>
    <property type="molecule type" value="Genomic_DNA"/>
</dbReference>
<dbReference type="InterPro" id="IPR030678">
    <property type="entry name" value="Peptide/Ni-bd"/>
</dbReference>
<dbReference type="SUPFAM" id="SSF53850">
    <property type="entry name" value="Periplasmic binding protein-like II"/>
    <property type="match status" value="1"/>
</dbReference>
<evidence type="ECO:0000313" key="9">
    <source>
        <dbReference type="EMBL" id="QPS01342.1"/>
    </source>
</evidence>
<dbReference type="Proteomes" id="UP001069145">
    <property type="component" value="Unassembled WGS sequence"/>
</dbReference>
<comment type="subcellular location">
    <subcellularLocation>
        <location evidence="1">Cell envelope</location>
    </subcellularLocation>
</comment>
<dbReference type="GO" id="GO:0030288">
    <property type="term" value="C:outer membrane-bounded periplasmic space"/>
    <property type="evidence" value="ECO:0007669"/>
    <property type="project" value="UniProtKB-ARBA"/>
</dbReference>
<feature type="signal peptide" evidence="6">
    <location>
        <begin position="1"/>
        <end position="27"/>
    </location>
</feature>
<dbReference type="AlphaFoldDB" id="A0A120I9L7"/>
<keyword evidence="11" id="KW-1185">Reference proteome</keyword>
<gene>
    <name evidence="9" type="ORF">I6G68_08225</name>
    <name evidence="8" type="ORF">ODY43_06765</name>
</gene>
<accession>A0A120I9L7</accession>
<evidence type="ECO:0000259" key="7">
    <source>
        <dbReference type="Pfam" id="PF00496"/>
    </source>
</evidence>
<keyword evidence="4 6" id="KW-0732">Signal</keyword>
<evidence type="ECO:0000256" key="4">
    <source>
        <dbReference type="ARBA" id="ARBA00022729"/>
    </source>
</evidence>
<dbReference type="Pfam" id="PF00496">
    <property type="entry name" value="SBP_bac_5"/>
    <property type="match status" value="1"/>
</dbReference>
<dbReference type="EMBL" id="JAOTML010000007">
    <property type="protein sequence ID" value="MCY3053687.1"/>
    <property type="molecule type" value="Genomic_DNA"/>
</dbReference>
<evidence type="ECO:0000256" key="2">
    <source>
        <dbReference type="ARBA" id="ARBA00005695"/>
    </source>
</evidence>
<evidence type="ECO:0000256" key="1">
    <source>
        <dbReference type="ARBA" id="ARBA00004196"/>
    </source>
</evidence>
<dbReference type="FunFam" id="3.90.76.10:FF:000001">
    <property type="entry name" value="Oligopeptide ABC transporter substrate-binding protein"/>
    <property type="match status" value="1"/>
</dbReference>
<evidence type="ECO:0000313" key="11">
    <source>
        <dbReference type="Proteomes" id="UP001069145"/>
    </source>
</evidence>
<dbReference type="PANTHER" id="PTHR30290:SF10">
    <property type="entry name" value="PERIPLASMIC OLIGOPEPTIDE-BINDING PROTEIN-RELATED"/>
    <property type="match status" value="1"/>
</dbReference>
<dbReference type="GO" id="GO:0043190">
    <property type="term" value="C:ATP-binding cassette (ABC) transporter complex"/>
    <property type="evidence" value="ECO:0007669"/>
    <property type="project" value="InterPro"/>
</dbReference>
<dbReference type="RefSeq" id="WP_060777823.1">
    <property type="nucleotide sequence ID" value="NZ_CAJHLF010000001.1"/>
</dbReference>
<dbReference type="InterPro" id="IPR039424">
    <property type="entry name" value="SBP_5"/>
</dbReference>
<keyword evidence="5" id="KW-0653">Protein transport</keyword>
<evidence type="ECO:0000256" key="6">
    <source>
        <dbReference type="SAM" id="SignalP"/>
    </source>
</evidence>
<reference evidence="9 10" key="1">
    <citation type="submission" date="2020-12" db="EMBL/GenBank/DDBJ databases">
        <title>FDA dAtabase for Regulatory Grade micrObial Sequences (FDA-ARGOS): Supporting development and validation of Infectious Disease Dx tests.</title>
        <authorList>
            <person name="Sproer C."/>
            <person name="Gronow S."/>
            <person name="Severitt S."/>
            <person name="Schroder I."/>
            <person name="Tallon L."/>
            <person name="Sadzewicz L."/>
            <person name="Zhao X."/>
            <person name="Boylan J."/>
            <person name="Ott S."/>
            <person name="Bowen H."/>
            <person name="Vavikolanu K."/>
            <person name="Mehta A."/>
            <person name="Aluvathingal J."/>
            <person name="Nadendla S."/>
            <person name="Lowell S."/>
            <person name="Myers T."/>
            <person name="Yan Y."/>
            <person name="Sichtig H."/>
        </authorList>
    </citation>
    <scope>NUCLEOTIDE SEQUENCE [LARGE SCALE GENOMIC DNA]</scope>
    <source>
        <strain evidence="9 10">FDAARGOS_911</strain>
    </source>
</reference>
<sequence>MKLKRSALLLATAASLFLAACSGQESAGNKSGKNSTINYAVNTELSTLDSGTVMDINAANYIGLVQEGLYWENEKNEVQPALAKEMPEKSEDGLTYTVKMRDDAKWSNGDPVTAHDFVYAIRRLADPKTGAAYSYLLENFVNGPEIAEGKKAPEEIGVKALDDHTIEINLSKPTPYLEHLLSFVPFFPTNQKFVEEKGDRYGSSAENSIASGPYKMVEWDGSGLEWKLEKNPDYYNKDQVKVDNIDVQVMKEVSTNVNLFDSKKVDNSLLTGETVKQFADHPNAVQQEKARTRYLQLNYENKVLANRNFRQAVDYAIDNDELTQQIIGDGSKGLSTFVPENFVANPETGEDFVSEYGNEKFADKSKAKEHWEKAKSELGQDQVTIRLLADDDEKSKKESQYIQGQIEENMPGVKVEITNVPKKNRMSQVAEGNFDLVITGWGADYADASNFYDLFKSDNFYNQGHYKNPEYDKVVERAGNQDANDPKTRWEDFKEAQKILSDDKAVLVLYQEVETQLRNPNLKGITFRPVNLEYDFRTAYFE</sequence>
<dbReference type="Gene3D" id="3.40.190.10">
    <property type="entry name" value="Periplasmic binding protein-like II"/>
    <property type="match status" value="1"/>
</dbReference>
<dbReference type="CDD" id="cd08504">
    <property type="entry name" value="PBP2_OppA"/>
    <property type="match status" value="1"/>
</dbReference>
<dbReference type="Gene3D" id="3.90.76.10">
    <property type="entry name" value="Dipeptide-binding Protein, Domain 1"/>
    <property type="match status" value="1"/>
</dbReference>
<dbReference type="InterPro" id="IPR000914">
    <property type="entry name" value="SBP_5_dom"/>
</dbReference>
<dbReference type="GeneID" id="35768457"/>
<feature type="domain" description="Solute-binding protein family 5" evidence="7">
    <location>
        <begin position="77"/>
        <end position="459"/>
    </location>
</feature>
<feature type="chain" id="PRO_5044548037" evidence="6">
    <location>
        <begin position="28"/>
        <end position="542"/>
    </location>
</feature>
<dbReference type="FunFam" id="3.10.105.10:FF:000001">
    <property type="entry name" value="Oligopeptide ABC transporter, oligopeptide-binding protein"/>
    <property type="match status" value="1"/>
</dbReference>